<dbReference type="FunFam" id="3.40.800.10:FF:000001">
    <property type="entry name" value="Agmatinase"/>
    <property type="match status" value="1"/>
</dbReference>
<dbReference type="InterPro" id="IPR006035">
    <property type="entry name" value="Ureohydrolase"/>
</dbReference>
<keyword evidence="4" id="KW-0745">Spermidine biosynthesis</keyword>
<dbReference type="InterPro" id="IPR020855">
    <property type="entry name" value="Ureohydrolase_Mn_BS"/>
</dbReference>
<dbReference type="PROSITE" id="PS51409">
    <property type="entry name" value="ARGINASE_2"/>
    <property type="match status" value="1"/>
</dbReference>
<dbReference type="AlphaFoldDB" id="A0A060T2A6"/>
<dbReference type="CDD" id="cd11592">
    <property type="entry name" value="Agmatinase_PAH"/>
    <property type="match status" value="1"/>
</dbReference>
<comment type="similarity">
    <text evidence="7 8">Belongs to the arginase family.</text>
</comment>
<evidence type="ECO:0000313" key="10">
    <source>
        <dbReference type="EMBL" id="CDP35195.1"/>
    </source>
</evidence>
<name>A0A060T2A6_BLAAD</name>
<dbReference type="SUPFAM" id="SSF52768">
    <property type="entry name" value="Arginase/deacetylase"/>
    <property type="match status" value="1"/>
</dbReference>
<sequence length="401" mass="43229">MKASLVFTLAGLVNAHGIGSFLDEAFGLFDYISEGSTDDAPEPVVIKQDDAHSGLEDYQDGFVKIPSKDYIDDLESGPLYAGVVTFAHMPQADCVGYHHQDERFDIAIVGAPFDTGVSYRPGARFGPSGIREGSRRMSPGQYGAYRPDLDQLSALKVVECGDIAMTPFDNRVALDQLYRGERAILKHKSATTKEEHPRIITLGGDHTITFSALRAVHEVHGPVSVIHFDSHIDTWTPETLGGNISSYQGLNHGTFLHWAHEKGYLSDTNMHVGSRAPYTNKGGDLENDHRCGFDIVLAREIDSIGVQGIVNKIRDRVGDGKVYISVDIDVLDPAYAPGTGTAEPGGFTTREFLEILDGLEGINIVGGDVVEVAPSYDTNGGITALAAAEVVNSLIGLMVLS</sequence>
<protein>
    <submittedName>
        <fullName evidence="10">ARAD1C29810p</fullName>
    </submittedName>
</protein>
<evidence type="ECO:0000256" key="1">
    <source>
        <dbReference type="ARBA" id="ARBA00001936"/>
    </source>
</evidence>
<dbReference type="GO" id="GO:0046872">
    <property type="term" value="F:metal ion binding"/>
    <property type="evidence" value="ECO:0007669"/>
    <property type="project" value="UniProtKB-KW"/>
</dbReference>
<proteinExistence type="inferred from homology"/>
<dbReference type="PhylomeDB" id="A0A060T2A6"/>
<dbReference type="GO" id="GO:0008295">
    <property type="term" value="P:spermidine biosynthetic process"/>
    <property type="evidence" value="ECO:0007669"/>
    <property type="project" value="UniProtKB-KW"/>
</dbReference>
<accession>A0A060T2A6</accession>
<dbReference type="PANTHER" id="PTHR11358:SF28">
    <property type="entry name" value="HYPOTHETICAL ARGINASE FAMILY PROTEIN (EUROFUNG)"/>
    <property type="match status" value="1"/>
</dbReference>
<feature type="chain" id="PRO_5013311579" evidence="9">
    <location>
        <begin position="16"/>
        <end position="401"/>
    </location>
</feature>
<reference evidence="10" key="1">
    <citation type="submission" date="2014-02" db="EMBL/GenBank/DDBJ databases">
        <authorList>
            <person name="Genoscope - CEA"/>
        </authorList>
    </citation>
    <scope>NUCLEOTIDE SEQUENCE</scope>
    <source>
        <strain evidence="10">LS3</strain>
    </source>
</reference>
<organism evidence="10">
    <name type="scientific">Blastobotrys adeninivorans</name>
    <name type="common">Yeast</name>
    <name type="synonym">Arxula adeninivorans</name>
    <dbReference type="NCBI Taxonomy" id="409370"/>
    <lineage>
        <taxon>Eukaryota</taxon>
        <taxon>Fungi</taxon>
        <taxon>Dikarya</taxon>
        <taxon>Ascomycota</taxon>
        <taxon>Saccharomycotina</taxon>
        <taxon>Dipodascomycetes</taxon>
        <taxon>Dipodascales</taxon>
        <taxon>Trichomonascaceae</taxon>
        <taxon>Blastobotrys</taxon>
    </lineage>
</organism>
<evidence type="ECO:0000256" key="6">
    <source>
        <dbReference type="ARBA" id="ARBA00023211"/>
    </source>
</evidence>
<feature type="signal peptide" evidence="9">
    <location>
        <begin position="1"/>
        <end position="15"/>
    </location>
</feature>
<dbReference type="Pfam" id="PF00491">
    <property type="entry name" value="Arginase"/>
    <property type="match status" value="1"/>
</dbReference>
<keyword evidence="6" id="KW-0464">Manganese</keyword>
<gene>
    <name evidence="10" type="ORF">GNLVRS02_ARAD1C29810g</name>
</gene>
<dbReference type="PROSITE" id="PS01053">
    <property type="entry name" value="ARGINASE_1"/>
    <property type="match status" value="1"/>
</dbReference>
<keyword evidence="5" id="KW-0620">Polyamine biosynthesis</keyword>
<keyword evidence="9" id="KW-0732">Signal</keyword>
<evidence type="ECO:0000256" key="8">
    <source>
        <dbReference type="RuleBase" id="RU003684"/>
    </source>
</evidence>
<dbReference type="GO" id="GO:0033389">
    <property type="term" value="P:putrescine biosynthetic process from arginine, via agmatine"/>
    <property type="evidence" value="ECO:0007669"/>
    <property type="project" value="TreeGrafter"/>
</dbReference>
<evidence type="ECO:0000256" key="3">
    <source>
        <dbReference type="ARBA" id="ARBA00022801"/>
    </source>
</evidence>
<evidence type="ECO:0000256" key="7">
    <source>
        <dbReference type="PROSITE-ProRule" id="PRU00742"/>
    </source>
</evidence>
<dbReference type="PRINTS" id="PR00116">
    <property type="entry name" value="ARGINASE"/>
</dbReference>
<evidence type="ECO:0000256" key="4">
    <source>
        <dbReference type="ARBA" id="ARBA00023066"/>
    </source>
</evidence>
<keyword evidence="2" id="KW-0479">Metal-binding</keyword>
<comment type="cofactor">
    <cofactor evidence="1">
        <name>Mn(2+)</name>
        <dbReference type="ChEBI" id="CHEBI:29035"/>
    </cofactor>
</comment>
<dbReference type="PANTHER" id="PTHR11358">
    <property type="entry name" value="ARGINASE/AGMATINASE"/>
    <property type="match status" value="1"/>
</dbReference>
<dbReference type="InterPro" id="IPR023696">
    <property type="entry name" value="Ureohydrolase_dom_sf"/>
</dbReference>
<dbReference type="Gene3D" id="3.40.800.10">
    <property type="entry name" value="Ureohydrolase domain"/>
    <property type="match status" value="1"/>
</dbReference>
<dbReference type="EMBL" id="HG937693">
    <property type="protein sequence ID" value="CDP35195.1"/>
    <property type="molecule type" value="Genomic_DNA"/>
</dbReference>
<keyword evidence="3 8" id="KW-0378">Hydrolase</keyword>
<reference evidence="10" key="2">
    <citation type="submission" date="2014-06" db="EMBL/GenBank/DDBJ databases">
        <title>The complete genome of Blastobotrys (Arxula) adeninivorans LS3 - a yeast of biotechnological interest.</title>
        <authorList>
            <person name="Kunze G."/>
            <person name="Gaillardin C."/>
            <person name="Czernicka M."/>
            <person name="Durrens P."/>
            <person name="Martin T."/>
            <person name="Boer E."/>
            <person name="Gabaldon T."/>
            <person name="Cruz J."/>
            <person name="Talla E."/>
            <person name="Marck C."/>
            <person name="Goffeau A."/>
            <person name="Barbe V."/>
            <person name="Baret P."/>
            <person name="Baronian K."/>
            <person name="Beier S."/>
            <person name="Bleykasten C."/>
            <person name="Bode R."/>
            <person name="Casaregola S."/>
            <person name="Despons L."/>
            <person name="Fairhead C."/>
            <person name="Giersberg M."/>
            <person name="Gierski P."/>
            <person name="Hahnel U."/>
            <person name="Hartmann A."/>
            <person name="Jankowska D."/>
            <person name="Jubin C."/>
            <person name="Jung P."/>
            <person name="Lafontaine I."/>
            <person name="Leh-Louis V."/>
            <person name="Lemaire M."/>
            <person name="Marcet-Houben M."/>
            <person name="Mascher M."/>
            <person name="Morel G."/>
            <person name="Richard G.-F."/>
            <person name="Riechen J."/>
            <person name="Sacerdot C."/>
            <person name="Sarkar A."/>
            <person name="Savel G."/>
            <person name="Schacherer J."/>
            <person name="Sherman D."/>
            <person name="Straub M.-L."/>
            <person name="Stein N."/>
            <person name="Thierry A."/>
            <person name="Trautwein-Schult A."/>
            <person name="Westhof E."/>
            <person name="Worch S."/>
            <person name="Dujon B."/>
            <person name="Souciet J.-L."/>
            <person name="Wincker P."/>
            <person name="Scholz U."/>
            <person name="Neuveglise N."/>
        </authorList>
    </citation>
    <scope>NUCLEOTIDE SEQUENCE</scope>
    <source>
        <strain evidence="10">LS3</strain>
    </source>
</reference>
<evidence type="ECO:0000256" key="9">
    <source>
        <dbReference type="SAM" id="SignalP"/>
    </source>
</evidence>
<dbReference type="GO" id="GO:0008783">
    <property type="term" value="F:agmatinase activity"/>
    <property type="evidence" value="ECO:0007669"/>
    <property type="project" value="TreeGrafter"/>
</dbReference>
<evidence type="ECO:0000256" key="2">
    <source>
        <dbReference type="ARBA" id="ARBA00022723"/>
    </source>
</evidence>
<evidence type="ECO:0000256" key="5">
    <source>
        <dbReference type="ARBA" id="ARBA00023115"/>
    </source>
</evidence>